<dbReference type="SUPFAM" id="SSF52058">
    <property type="entry name" value="L domain-like"/>
    <property type="match status" value="1"/>
</dbReference>
<evidence type="ECO:0000313" key="3">
    <source>
        <dbReference type="EMBL" id="KAK4402249.1"/>
    </source>
</evidence>
<proteinExistence type="predicted"/>
<dbReference type="PANTHER" id="PTHR15140">
    <property type="entry name" value="TUBULIN-SPECIFIC CHAPERONE E"/>
    <property type="match status" value="1"/>
</dbReference>
<evidence type="ECO:0000256" key="1">
    <source>
        <dbReference type="ARBA" id="ARBA00022737"/>
    </source>
</evidence>
<dbReference type="Pfam" id="PF23598">
    <property type="entry name" value="LRR_14"/>
    <property type="match status" value="1"/>
</dbReference>
<dbReference type="EMBL" id="JACGWL010000005">
    <property type="protein sequence ID" value="KAK4402249.1"/>
    <property type="molecule type" value="Genomic_DNA"/>
</dbReference>
<dbReference type="Proteomes" id="UP001289374">
    <property type="component" value="Unassembled WGS sequence"/>
</dbReference>
<reference evidence="3" key="1">
    <citation type="submission" date="2020-06" db="EMBL/GenBank/DDBJ databases">
        <authorList>
            <person name="Li T."/>
            <person name="Hu X."/>
            <person name="Zhang T."/>
            <person name="Song X."/>
            <person name="Zhang H."/>
            <person name="Dai N."/>
            <person name="Sheng W."/>
            <person name="Hou X."/>
            <person name="Wei L."/>
        </authorList>
    </citation>
    <scope>NUCLEOTIDE SEQUENCE</scope>
    <source>
        <strain evidence="3">K16</strain>
        <tissue evidence="3">Leaf</tissue>
    </source>
</reference>
<dbReference type="PANTHER" id="PTHR15140:SF37">
    <property type="entry name" value="UBIQUITIN-LIKE DOMAIN-CONTAINING PROTEIN"/>
    <property type="match status" value="1"/>
</dbReference>
<gene>
    <name evidence="3" type="ORF">Sango_0965600</name>
</gene>
<evidence type="ECO:0000313" key="4">
    <source>
        <dbReference type="Proteomes" id="UP001289374"/>
    </source>
</evidence>
<evidence type="ECO:0000259" key="2">
    <source>
        <dbReference type="Pfam" id="PF23598"/>
    </source>
</evidence>
<protein>
    <recommendedName>
        <fullName evidence="2">Disease resistance R13L4/SHOC-2-like LRR domain-containing protein</fullName>
    </recommendedName>
</protein>
<dbReference type="Gene3D" id="3.80.10.10">
    <property type="entry name" value="Ribonuclease Inhibitor"/>
    <property type="match status" value="1"/>
</dbReference>
<feature type="domain" description="Disease resistance R13L4/SHOC-2-like LRR" evidence="2">
    <location>
        <begin position="76"/>
        <end position="276"/>
    </location>
</feature>
<keyword evidence="4" id="KW-1185">Reference proteome</keyword>
<keyword evidence="1" id="KW-0677">Repeat</keyword>
<dbReference type="InterPro" id="IPR055414">
    <property type="entry name" value="LRR_R13L4/SHOC2-like"/>
</dbReference>
<accession>A0AAE1WYY2</accession>
<dbReference type="InterPro" id="IPR032675">
    <property type="entry name" value="LRR_dom_sf"/>
</dbReference>
<name>A0AAE1WYY2_9LAMI</name>
<organism evidence="3 4">
    <name type="scientific">Sesamum angolense</name>
    <dbReference type="NCBI Taxonomy" id="2727404"/>
    <lineage>
        <taxon>Eukaryota</taxon>
        <taxon>Viridiplantae</taxon>
        <taxon>Streptophyta</taxon>
        <taxon>Embryophyta</taxon>
        <taxon>Tracheophyta</taxon>
        <taxon>Spermatophyta</taxon>
        <taxon>Magnoliopsida</taxon>
        <taxon>eudicotyledons</taxon>
        <taxon>Gunneridae</taxon>
        <taxon>Pentapetalae</taxon>
        <taxon>asterids</taxon>
        <taxon>lamiids</taxon>
        <taxon>Lamiales</taxon>
        <taxon>Pedaliaceae</taxon>
        <taxon>Sesamum</taxon>
    </lineage>
</organism>
<comment type="caution">
    <text evidence="3">The sequence shown here is derived from an EMBL/GenBank/DDBJ whole genome shotgun (WGS) entry which is preliminary data.</text>
</comment>
<dbReference type="AlphaFoldDB" id="A0AAE1WYY2"/>
<sequence length="319" mass="36559">MPLLLDNNFQQQRHQGNVKSYRIHYLFRDLCVRKAYEENFLLLKERYIPGDGCSRRVCAHGIRDIDRSLNQMSLTRSFLSIDDASQEILSPLISAFRLLRVLDILGIELDQFPGEILQLVNLRYLALSTSELPSSISRLWNLQILIVQAIAFLSGLHVVMPEILNITQLRHIKFKGIYVWYDDKYREHFVVQDQLQSLSTIAVSGLTDRVLQTVPNLGKLGIFCDEELDHVKDLSRLHNLHTLTCRSPANDICFPRLAHLVIRHCSHLNEIPPGIGDIPTLEVIEVHECNPSVVDSARMMQEEQRSYGNDGLEVHFGTL</sequence>
<reference evidence="3" key="2">
    <citation type="journal article" date="2024" name="Plant">
        <title>Genomic evolution and insights into agronomic trait innovations of Sesamum species.</title>
        <authorList>
            <person name="Miao H."/>
            <person name="Wang L."/>
            <person name="Qu L."/>
            <person name="Liu H."/>
            <person name="Sun Y."/>
            <person name="Le M."/>
            <person name="Wang Q."/>
            <person name="Wei S."/>
            <person name="Zheng Y."/>
            <person name="Lin W."/>
            <person name="Duan Y."/>
            <person name="Cao H."/>
            <person name="Xiong S."/>
            <person name="Wang X."/>
            <person name="Wei L."/>
            <person name="Li C."/>
            <person name="Ma Q."/>
            <person name="Ju M."/>
            <person name="Zhao R."/>
            <person name="Li G."/>
            <person name="Mu C."/>
            <person name="Tian Q."/>
            <person name="Mei H."/>
            <person name="Zhang T."/>
            <person name="Gao T."/>
            <person name="Zhang H."/>
        </authorList>
    </citation>
    <scope>NUCLEOTIDE SEQUENCE</scope>
    <source>
        <strain evidence="3">K16</strain>
    </source>
</reference>